<dbReference type="PROSITE" id="PS51886">
    <property type="entry name" value="TLDC"/>
    <property type="match status" value="1"/>
</dbReference>
<dbReference type="PANTHER" id="PTHR24410:SF23">
    <property type="entry name" value="BTB DOMAIN-CONTAINING PROTEIN-RELATED"/>
    <property type="match status" value="1"/>
</dbReference>
<proteinExistence type="predicted"/>
<evidence type="ECO:0008006" key="5">
    <source>
        <dbReference type="Google" id="ProtNLM"/>
    </source>
</evidence>
<dbReference type="EMBL" id="KI300716">
    <property type="protein sequence ID" value="ERZ96102.1"/>
    <property type="molecule type" value="Genomic_DNA"/>
</dbReference>
<dbReference type="Pfam" id="PF07707">
    <property type="entry name" value="BACK"/>
    <property type="match status" value="1"/>
</dbReference>
<feature type="transmembrane region" description="Helical" evidence="1">
    <location>
        <begin position="521"/>
        <end position="542"/>
    </location>
</feature>
<dbReference type="InterPro" id="IPR051481">
    <property type="entry name" value="BTB-POZ/Galectin-3-binding"/>
</dbReference>
<dbReference type="InterPro" id="IPR011333">
    <property type="entry name" value="SKP1/BTB/POZ_sf"/>
</dbReference>
<evidence type="ECO:0000259" key="2">
    <source>
        <dbReference type="PROSITE" id="PS50097"/>
    </source>
</evidence>
<evidence type="ECO:0000259" key="3">
    <source>
        <dbReference type="PROSITE" id="PS51886"/>
    </source>
</evidence>
<feature type="transmembrane region" description="Helical" evidence="1">
    <location>
        <begin position="495"/>
        <end position="514"/>
    </location>
</feature>
<dbReference type="InterPro" id="IPR006571">
    <property type="entry name" value="TLDc_dom"/>
</dbReference>
<keyword evidence="1" id="KW-0812">Transmembrane</keyword>
<dbReference type="VEuPathDB" id="FungiDB:RhiirFUN_002061"/>
<feature type="domain" description="TLDc" evidence="3">
    <location>
        <begin position="293"/>
        <end position="475"/>
    </location>
</feature>
<dbReference type="SUPFAM" id="SSF54695">
    <property type="entry name" value="POZ domain"/>
    <property type="match status" value="1"/>
</dbReference>
<reference evidence="4" key="1">
    <citation type="submission" date="2013-07" db="EMBL/GenBank/DDBJ databases">
        <title>The genome of an arbuscular mycorrhizal fungus provides insights into the evolution of the oldest plant symbiosis.</title>
        <authorList>
            <consortium name="DOE Joint Genome Institute"/>
            <person name="Tisserant E."/>
            <person name="Malbreil M."/>
            <person name="Kuo A."/>
            <person name="Kohler A."/>
            <person name="Symeonidi A."/>
            <person name="Balestrini R."/>
            <person name="Charron P."/>
            <person name="Duensing N."/>
            <person name="Frei-dit-Frey N."/>
            <person name="Gianinazzi-Pearson V."/>
            <person name="Gilbert B."/>
            <person name="Handa Y."/>
            <person name="Hijri M."/>
            <person name="Kaul R."/>
            <person name="Kawaguchi M."/>
            <person name="Krajinski F."/>
            <person name="Lammers P."/>
            <person name="Lapierre D."/>
            <person name="Masclaux F.G."/>
            <person name="Murat C."/>
            <person name="Morin E."/>
            <person name="Ndikumana S."/>
            <person name="Pagni M."/>
            <person name="Petitpierre D."/>
            <person name="Requena N."/>
            <person name="Rosikiewicz P."/>
            <person name="Riley R."/>
            <person name="Saito K."/>
            <person name="San Clemente H."/>
            <person name="Shapiro H."/>
            <person name="van Tuinen D."/>
            <person name="Becard G."/>
            <person name="Bonfante P."/>
            <person name="Paszkowski U."/>
            <person name="Shachar-Hill Y."/>
            <person name="Young J.P."/>
            <person name="Sanders I.R."/>
            <person name="Henrissat B."/>
            <person name="Rensing S.A."/>
            <person name="Grigoriev I.V."/>
            <person name="Corradi N."/>
            <person name="Roux C."/>
            <person name="Martin F."/>
        </authorList>
    </citation>
    <scope>NUCLEOTIDE SEQUENCE</scope>
    <source>
        <strain evidence="4">DAOM 197198</strain>
    </source>
</reference>
<organism evidence="4">
    <name type="scientific">Rhizophagus irregularis (strain DAOM 181602 / DAOM 197198 / MUCL 43194)</name>
    <name type="common">Arbuscular mycorrhizal fungus</name>
    <name type="synonym">Glomus intraradices</name>
    <dbReference type="NCBI Taxonomy" id="747089"/>
    <lineage>
        <taxon>Eukaryota</taxon>
        <taxon>Fungi</taxon>
        <taxon>Fungi incertae sedis</taxon>
        <taxon>Mucoromycota</taxon>
        <taxon>Glomeromycotina</taxon>
        <taxon>Glomeromycetes</taxon>
        <taxon>Glomerales</taxon>
        <taxon>Glomeraceae</taxon>
        <taxon>Rhizophagus</taxon>
    </lineage>
</organism>
<dbReference type="HOGENOM" id="CLU_021542_0_1_1"/>
<dbReference type="SMART" id="SM00875">
    <property type="entry name" value="BACK"/>
    <property type="match status" value="1"/>
</dbReference>
<name>U9SQ15_RHIID</name>
<dbReference type="Gene3D" id="3.30.710.10">
    <property type="entry name" value="Potassium Channel Kv1.1, Chain A"/>
    <property type="match status" value="1"/>
</dbReference>
<evidence type="ECO:0000313" key="4">
    <source>
        <dbReference type="EMBL" id="ERZ96102.1"/>
    </source>
</evidence>
<dbReference type="AlphaFoldDB" id="U9SQ15"/>
<keyword evidence="1" id="KW-1133">Transmembrane helix</keyword>
<dbReference type="PROSITE" id="PS50097">
    <property type="entry name" value="BTB"/>
    <property type="match status" value="1"/>
</dbReference>
<dbReference type="Pfam" id="PF00651">
    <property type="entry name" value="BTB"/>
    <property type="match status" value="1"/>
</dbReference>
<sequence>MDYELTQNLSNDISNLRKDTSNCDVKIRVGKEPNIKEFKAHSLILSSRSIYFKKAFSAQWARKEDGFFISNQPNISPTVFEILINHIYSGTFSIENNESLVDVIIASDELELLEIYQQLEKHLLENESDWKFPKDFITLCQFRHDDHFSNLYQVAIDLVCRKPHLIFKSKEFLKMEEDHLIEILKRDDLKLEEIEIWDYLIKWGIKNTDSINNLSKWTSNDFTELEKTLHNCIPYIRFSQMPPNVFNIVSTQFNGILPKDLVDDVLQYFSDPNSKPLLKNLPLRVTVYPFDSKIINAKDAALISSWIDKKKGTPYHLRDIPFRFVLIYRASLEEFKFFHNRCDNKGPTVVIIKVRNSGEIIGGYNPLEWRSIKLNGEDMPSNNSEFYNNHKCKTSDSFIFSLFSSTNGVIPTLSRVSSKKEAIIWCKDKGPCFGLQDLWIQSSSRSGRSKQKSYEKTIINKETFEIEEYEVYQIIDTRFSYYEFIKRIFNEGKIILLYLLGALFGLSLLIFFIYEFIEADIIIKVAVILLIYFFVTFMIYIIK</sequence>
<evidence type="ECO:0000256" key="1">
    <source>
        <dbReference type="SAM" id="Phobius"/>
    </source>
</evidence>
<dbReference type="Pfam" id="PF07534">
    <property type="entry name" value="TLD"/>
    <property type="match status" value="1"/>
</dbReference>
<dbReference type="InterPro" id="IPR000210">
    <property type="entry name" value="BTB/POZ_dom"/>
</dbReference>
<gene>
    <name evidence="4" type="ORF">GLOINDRAFT_12951</name>
</gene>
<dbReference type="PANTHER" id="PTHR24410">
    <property type="entry name" value="HL07962P-RELATED"/>
    <property type="match status" value="1"/>
</dbReference>
<dbReference type="eggNOG" id="KOG4441">
    <property type="taxonomic scope" value="Eukaryota"/>
</dbReference>
<dbReference type="InterPro" id="IPR011705">
    <property type="entry name" value="BACK"/>
</dbReference>
<dbReference type="CDD" id="cd18186">
    <property type="entry name" value="BTB_POZ_ZBTB_KLHL-like"/>
    <property type="match status" value="1"/>
</dbReference>
<protein>
    <recommendedName>
        <fullName evidence="5">Serine-enriched protein</fullName>
    </recommendedName>
</protein>
<accession>U9SQ15</accession>
<dbReference type="SMART" id="SM00225">
    <property type="entry name" value="BTB"/>
    <property type="match status" value="1"/>
</dbReference>
<keyword evidence="1" id="KW-0472">Membrane</keyword>
<feature type="domain" description="BTB" evidence="2">
    <location>
        <begin position="23"/>
        <end position="96"/>
    </location>
</feature>
<dbReference type="Gene3D" id="1.25.40.420">
    <property type="match status" value="1"/>
</dbReference>